<name>A0ABT9TL35_PAENI</name>
<dbReference type="EMBL" id="JAUSSW010000004">
    <property type="protein sequence ID" value="MDQ0102369.1"/>
    <property type="molecule type" value="Genomic_DNA"/>
</dbReference>
<evidence type="ECO:0000313" key="2">
    <source>
        <dbReference type="Proteomes" id="UP001244563"/>
    </source>
</evidence>
<evidence type="ECO:0000313" key="1">
    <source>
        <dbReference type="EMBL" id="MDQ0102369.1"/>
    </source>
</evidence>
<gene>
    <name evidence="1" type="ORF">J2T10_002015</name>
</gene>
<reference evidence="1 2" key="1">
    <citation type="submission" date="2023-07" db="EMBL/GenBank/DDBJ databases">
        <title>Sorghum-associated microbial communities from plants grown in Nebraska, USA.</title>
        <authorList>
            <person name="Schachtman D."/>
        </authorList>
    </citation>
    <scope>NUCLEOTIDE SEQUENCE [LARGE SCALE GENOMIC DNA]</scope>
    <source>
        <strain evidence="1 2">CC523</strain>
    </source>
</reference>
<dbReference type="Proteomes" id="UP001244563">
    <property type="component" value="Unassembled WGS sequence"/>
</dbReference>
<proteinExistence type="predicted"/>
<sequence length="51" mass="5554">MIPVRSITSITTKKGLANTTVSVIVPGNTIDFRVSHGEAKTVKETLQRLML</sequence>
<accession>A0ABT9TL35</accession>
<evidence type="ECO:0008006" key="3">
    <source>
        <dbReference type="Google" id="ProtNLM"/>
    </source>
</evidence>
<protein>
    <recommendedName>
        <fullName evidence="3">Transposase</fullName>
    </recommendedName>
</protein>
<organism evidence="1 2">
    <name type="scientific">Paenarthrobacter nicotinovorans</name>
    <name type="common">Arthrobacter nicotinovorans</name>
    <dbReference type="NCBI Taxonomy" id="29320"/>
    <lineage>
        <taxon>Bacteria</taxon>
        <taxon>Bacillati</taxon>
        <taxon>Actinomycetota</taxon>
        <taxon>Actinomycetes</taxon>
        <taxon>Micrococcales</taxon>
        <taxon>Micrococcaceae</taxon>
        <taxon>Paenarthrobacter</taxon>
    </lineage>
</organism>
<comment type="caution">
    <text evidence="1">The sequence shown here is derived from an EMBL/GenBank/DDBJ whole genome shotgun (WGS) entry which is preliminary data.</text>
</comment>
<keyword evidence="2" id="KW-1185">Reference proteome</keyword>
<dbReference type="RefSeq" id="WP_306878040.1">
    <property type="nucleotide sequence ID" value="NZ_JAUSSW010000004.1"/>
</dbReference>